<keyword evidence="1" id="KW-0378">Hydrolase</keyword>
<dbReference type="PANTHER" id="PTHR39159">
    <property type="match status" value="1"/>
</dbReference>
<dbReference type="InterPro" id="IPR007295">
    <property type="entry name" value="DUF402"/>
</dbReference>
<dbReference type="Proteomes" id="UP001597519">
    <property type="component" value="Unassembled WGS sequence"/>
</dbReference>
<dbReference type="PANTHER" id="PTHR39159:SF1">
    <property type="entry name" value="UPF0374 PROTEIN YGAC"/>
    <property type="match status" value="1"/>
</dbReference>
<reference evidence="4" key="1">
    <citation type="journal article" date="2019" name="Int. J. Syst. Evol. Microbiol.">
        <title>The Global Catalogue of Microorganisms (GCM) 10K type strain sequencing project: providing services to taxonomists for standard genome sequencing and annotation.</title>
        <authorList>
            <consortium name="The Broad Institute Genomics Platform"/>
            <consortium name="The Broad Institute Genome Sequencing Center for Infectious Disease"/>
            <person name="Wu L."/>
            <person name="Ma J."/>
        </authorList>
    </citation>
    <scope>NUCLEOTIDE SEQUENCE [LARGE SCALE GENOMIC DNA]</scope>
    <source>
        <strain evidence="4">KCTC 33575</strain>
    </source>
</reference>
<sequence length="169" mass="20122">MKSIDVLVYKYNGQKHYQWETTLLEHHNDYVLVKGDVGRELIHHTKGKTFICGTKSLEFFSTKEGFTVNIDIHDSGEMEYYCNISLPAECNMEQNIISFVDLDLDLIRDKTGRWKLVDKEEFIENAERMNYSKDTVEFAENSLKELRRKITEEYFPFDDFFEKYADRML</sequence>
<dbReference type="InterPro" id="IPR035930">
    <property type="entry name" value="FomD-like_sf"/>
</dbReference>
<comment type="caution">
    <text evidence="3">The sequence shown here is derived from an EMBL/GenBank/DDBJ whole genome shotgun (WGS) entry which is preliminary data.</text>
</comment>
<evidence type="ECO:0000313" key="4">
    <source>
        <dbReference type="Proteomes" id="UP001597519"/>
    </source>
</evidence>
<name>A0ABW5X1E9_9STAP</name>
<keyword evidence="4" id="KW-1185">Reference proteome</keyword>
<dbReference type="RefSeq" id="WP_377775597.1">
    <property type="nucleotide sequence ID" value="NZ_JBHUOQ010000005.1"/>
</dbReference>
<dbReference type="EMBL" id="JBHUOQ010000005">
    <property type="protein sequence ID" value="MFD2831386.1"/>
    <property type="molecule type" value="Genomic_DNA"/>
</dbReference>
<protein>
    <submittedName>
        <fullName evidence="3">DUF402 domain-containing protein</fullName>
    </submittedName>
</protein>
<accession>A0ABW5X1E9</accession>
<dbReference type="Pfam" id="PF04167">
    <property type="entry name" value="DUF402"/>
    <property type="match status" value="1"/>
</dbReference>
<gene>
    <name evidence="3" type="ORF">ACFSX4_13000</name>
</gene>
<dbReference type="SUPFAM" id="SSF159234">
    <property type="entry name" value="FomD-like"/>
    <property type="match status" value="1"/>
</dbReference>
<evidence type="ECO:0000256" key="1">
    <source>
        <dbReference type="ARBA" id="ARBA00022801"/>
    </source>
</evidence>
<evidence type="ECO:0000313" key="3">
    <source>
        <dbReference type="EMBL" id="MFD2831386.1"/>
    </source>
</evidence>
<dbReference type="Gene3D" id="2.40.380.10">
    <property type="entry name" value="FomD-like"/>
    <property type="match status" value="1"/>
</dbReference>
<proteinExistence type="predicted"/>
<feature type="domain" description="DUF402" evidence="2">
    <location>
        <begin position="13"/>
        <end position="153"/>
    </location>
</feature>
<evidence type="ECO:0000259" key="2">
    <source>
        <dbReference type="Pfam" id="PF04167"/>
    </source>
</evidence>
<organism evidence="3 4">
    <name type="scientific">Corticicoccus populi</name>
    <dbReference type="NCBI Taxonomy" id="1812821"/>
    <lineage>
        <taxon>Bacteria</taxon>
        <taxon>Bacillati</taxon>
        <taxon>Bacillota</taxon>
        <taxon>Bacilli</taxon>
        <taxon>Bacillales</taxon>
        <taxon>Staphylococcaceae</taxon>
        <taxon>Corticicoccus</taxon>
    </lineage>
</organism>
<dbReference type="InterPro" id="IPR050212">
    <property type="entry name" value="Ntdp-like"/>
</dbReference>